<sequence length="100" mass="10745">MTPQNKEKPSCISLSSTMSLTRACQTPGTLHNTSYSPITPILTLASTIRQCLTVTAATTTTTRTSVFTTPPPTPSTTITTYNIPSPIIKQCHINQHTPSI</sequence>
<gene>
    <name evidence="1" type="ORF">E2C01_025563</name>
</gene>
<evidence type="ECO:0000313" key="2">
    <source>
        <dbReference type="Proteomes" id="UP000324222"/>
    </source>
</evidence>
<comment type="caution">
    <text evidence="1">The sequence shown here is derived from an EMBL/GenBank/DDBJ whole genome shotgun (WGS) entry which is preliminary data.</text>
</comment>
<reference evidence="1 2" key="1">
    <citation type="submission" date="2019-05" db="EMBL/GenBank/DDBJ databases">
        <title>Another draft genome of Portunus trituberculatus and its Hox gene families provides insights of decapod evolution.</title>
        <authorList>
            <person name="Jeong J.-H."/>
            <person name="Song I."/>
            <person name="Kim S."/>
            <person name="Choi T."/>
            <person name="Kim D."/>
            <person name="Ryu S."/>
            <person name="Kim W."/>
        </authorList>
    </citation>
    <scope>NUCLEOTIDE SEQUENCE [LARGE SCALE GENOMIC DNA]</scope>
    <source>
        <tissue evidence="1">Muscle</tissue>
    </source>
</reference>
<name>A0A5B7EG96_PORTR</name>
<dbReference type="AlphaFoldDB" id="A0A5B7EG96"/>
<dbReference type="EMBL" id="VSRR010002594">
    <property type="protein sequence ID" value="MPC32256.1"/>
    <property type="molecule type" value="Genomic_DNA"/>
</dbReference>
<keyword evidence="2" id="KW-1185">Reference proteome</keyword>
<evidence type="ECO:0000313" key="1">
    <source>
        <dbReference type="EMBL" id="MPC32256.1"/>
    </source>
</evidence>
<protein>
    <submittedName>
        <fullName evidence="1">Uncharacterized protein</fullName>
    </submittedName>
</protein>
<accession>A0A5B7EG96</accession>
<dbReference type="Proteomes" id="UP000324222">
    <property type="component" value="Unassembled WGS sequence"/>
</dbReference>
<organism evidence="1 2">
    <name type="scientific">Portunus trituberculatus</name>
    <name type="common">Swimming crab</name>
    <name type="synonym">Neptunus trituberculatus</name>
    <dbReference type="NCBI Taxonomy" id="210409"/>
    <lineage>
        <taxon>Eukaryota</taxon>
        <taxon>Metazoa</taxon>
        <taxon>Ecdysozoa</taxon>
        <taxon>Arthropoda</taxon>
        <taxon>Crustacea</taxon>
        <taxon>Multicrustacea</taxon>
        <taxon>Malacostraca</taxon>
        <taxon>Eumalacostraca</taxon>
        <taxon>Eucarida</taxon>
        <taxon>Decapoda</taxon>
        <taxon>Pleocyemata</taxon>
        <taxon>Brachyura</taxon>
        <taxon>Eubrachyura</taxon>
        <taxon>Portunoidea</taxon>
        <taxon>Portunidae</taxon>
        <taxon>Portuninae</taxon>
        <taxon>Portunus</taxon>
    </lineage>
</organism>
<proteinExistence type="predicted"/>